<sequence length="688" mass="74637">MVMAAVEGVYRKNKLELISSKIYQESWGVRKLCQLVKARLYKKTPPKDQILLDLLAILMGCSVEELVQTWVEIRAKVKAMSVAEDDDADSTLSADSRANSFSSDSTADTPGAVDDEMLSGMATMSLKRGDSMDESQEQASRDEESRDDDDEVMVVGDTEGPARCSLADLPVDELHRRLEATSKQLHSARMRQLKRHFKLNACKKRLEGLLSGPPRGPKVTFVEDSPVRPPPFQYAMDTDETQIDEPGTSDTEALGTPTDPEEVGTTDPEAVGAITDPEKVGTTDPEAIGTTDPKAAATDLSATPTPNGTPGGSTTSGGETDTHEVASCVANLFPDVPDGYVTRRDQLAMRPSTKGKGKGKKKGKGACAREDTKPAKLSRAKSSKKLDKLKRMNAKSNHALDDDAGSELTAGALGSDGEMKVSEPSSSSRPKPKSAPKRKALRPAEEPVIAKSAPKRKALRPAEEPVKAKSAPKRKALPSFEEPVKAKSAPKRKALPSIEEPVKAKSAPKRRALPPAAEIEEPSVTAPKGKGRGGKLERFVCGFEPEAFRSNLQLVPPLDSVETATQKLHEIMCECKFGRAGGHAPNTAPQFAREAPVRLSVYWKKPAVGVKVAREQGGVSKMPQLHFVSWKSPCICTQVYAASQIGNAEWWYTVQKDNRRDQKVDEVRNMLMEAHTSAVRTFTGEDDY</sequence>
<feature type="region of interest" description="Disordered" evidence="1">
    <location>
        <begin position="208"/>
        <end position="531"/>
    </location>
</feature>
<feature type="region of interest" description="Disordered" evidence="1">
    <location>
        <begin position="84"/>
        <end position="151"/>
    </location>
</feature>
<name>A0A1Q9ER45_SYMMI</name>
<gene>
    <name evidence="2" type="ORF">AK812_SmicGene6456</name>
</gene>
<keyword evidence="3" id="KW-1185">Reference proteome</keyword>
<evidence type="ECO:0000256" key="1">
    <source>
        <dbReference type="SAM" id="MobiDB-lite"/>
    </source>
</evidence>
<accession>A0A1Q9ER45</accession>
<dbReference type="Proteomes" id="UP000186817">
    <property type="component" value="Unassembled WGS sequence"/>
</dbReference>
<feature type="compositionally biased region" description="Basic residues" evidence="1">
    <location>
        <begin position="353"/>
        <end position="364"/>
    </location>
</feature>
<feature type="compositionally biased region" description="Polar residues" evidence="1">
    <location>
        <begin position="97"/>
        <end position="108"/>
    </location>
</feature>
<dbReference type="EMBL" id="LSRX01000088">
    <property type="protein sequence ID" value="OLQ09899.1"/>
    <property type="molecule type" value="Genomic_DNA"/>
</dbReference>
<feature type="compositionally biased region" description="Basic residues" evidence="1">
    <location>
        <begin position="430"/>
        <end position="441"/>
    </location>
</feature>
<comment type="caution">
    <text evidence="2">The sequence shown here is derived from an EMBL/GenBank/DDBJ whole genome shotgun (WGS) entry which is preliminary data.</text>
</comment>
<dbReference type="OrthoDB" id="430373at2759"/>
<organism evidence="2 3">
    <name type="scientific">Symbiodinium microadriaticum</name>
    <name type="common">Dinoflagellate</name>
    <name type="synonym">Zooxanthella microadriatica</name>
    <dbReference type="NCBI Taxonomy" id="2951"/>
    <lineage>
        <taxon>Eukaryota</taxon>
        <taxon>Sar</taxon>
        <taxon>Alveolata</taxon>
        <taxon>Dinophyceae</taxon>
        <taxon>Suessiales</taxon>
        <taxon>Symbiodiniaceae</taxon>
        <taxon>Symbiodinium</taxon>
    </lineage>
</organism>
<evidence type="ECO:0000313" key="3">
    <source>
        <dbReference type="Proteomes" id="UP000186817"/>
    </source>
</evidence>
<proteinExistence type="predicted"/>
<dbReference type="AlphaFoldDB" id="A0A1Q9ER45"/>
<evidence type="ECO:0000313" key="2">
    <source>
        <dbReference type="EMBL" id="OLQ09899.1"/>
    </source>
</evidence>
<reference evidence="2 3" key="1">
    <citation type="submission" date="2016-02" db="EMBL/GenBank/DDBJ databases">
        <title>Genome analysis of coral dinoflagellate symbionts highlights evolutionary adaptations to a symbiotic lifestyle.</title>
        <authorList>
            <person name="Aranda M."/>
            <person name="Li Y."/>
            <person name="Liew Y.J."/>
            <person name="Baumgarten S."/>
            <person name="Simakov O."/>
            <person name="Wilson M."/>
            <person name="Piel J."/>
            <person name="Ashoor H."/>
            <person name="Bougouffa S."/>
            <person name="Bajic V.B."/>
            <person name="Ryu T."/>
            <person name="Ravasi T."/>
            <person name="Bayer T."/>
            <person name="Micklem G."/>
            <person name="Kim H."/>
            <person name="Bhak J."/>
            <person name="Lajeunesse T.C."/>
            <person name="Voolstra C.R."/>
        </authorList>
    </citation>
    <scope>NUCLEOTIDE SEQUENCE [LARGE SCALE GENOMIC DNA]</scope>
    <source>
        <strain evidence="2 3">CCMP2467</strain>
    </source>
</reference>
<protein>
    <submittedName>
        <fullName evidence="2">Uncharacterized protein</fullName>
    </submittedName>
</protein>